<proteinExistence type="predicted"/>
<dbReference type="EMBL" id="JAMLDX010000007">
    <property type="protein sequence ID" value="MCP3731023.1"/>
    <property type="molecule type" value="Genomic_DNA"/>
</dbReference>
<evidence type="ECO:0000313" key="3">
    <source>
        <dbReference type="Proteomes" id="UP001139451"/>
    </source>
</evidence>
<dbReference type="Proteomes" id="UP001139451">
    <property type="component" value="Unassembled WGS sequence"/>
</dbReference>
<dbReference type="RefSeq" id="WP_254293205.1">
    <property type="nucleotide sequence ID" value="NZ_JAMLDX010000007.1"/>
</dbReference>
<keyword evidence="3" id="KW-1185">Reference proteome</keyword>
<name>A0A9X2KPT0_9SPHN</name>
<evidence type="ECO:0000256" key="1">
    <source>
        <dbReference type="SAM" id="MobiDB-lite"/>
    </source>
</evidence>
<comment type="caution">
    <text evidence="2">The sequence shown here is derived from an EMBL/GenBank/DDBJ whole genome shotgun (WGS) entry which is preliminary data.</text>
</comment>
<dbReference type="Pfam" id="PF11390">
    <property type="entry name" value="FdsD"/>
    <property type="match status" value="1"/>
</dbReference>
<protein>
    <submittedName>
        <fullName evidence="2">Formate dehydrogenase subunit delta</fullName>
    </submittedName>
</protein>
<sequence>MNQRDHLVYMANQIARNFGTMADMGAAAATADHIAMFWDPRMKANVFADAAGLSPVAAAAVELLRGDPHPPHQTQATQFNAGDEVGHSDAG</sequence>
<organism evidence="2 3">
    <name type="scientific">Sphingomonas tagetis</name>
    <dbReference type="NCBI Taxonomy" id="2949092"/>
    <lineage>
        <taxon>Bacteria</taxon>
        <taxon>Pseudomonadati</taxon>
        <taxon>Pseudomonadota</taxon>
        <taxon>Alphaproteobacteria</taxon>
        <taxon>Sphingomonadales</taxon>
        <taxon>Sphingomonadaceae</taxon>
        <taxon>Sphingomonas</taxon>
    </lineage>
</organism>
<dbReference type="AlphaFoldDB" id="A0A9X2KPT0"/>
<accession>A0A9X2KPT0</accession>
<evidence type="ECO:0000313" key="2">
    <source>
        <dbReference type="EMBL" id="MCP3731023.1"/>
    </source>
</evidence>
<dbReference type="InterPro" id="IPR021074">
    <property type="entry name" value="Formate_DH_dsu"/>
</dbReference>
<feature type="region of interest" description="Disordered" evidence="1">
    <location>
        <begin position="66"/>
        <end position="91"/>
    </location>
</feature>
<reference evidence="2" key="1">
    <citation type="submission" date="2022-05" db="EMBL/GenBank/DDBJ databases">
        <title>Sphingomonas sp. strain MG17 Genome sequencing and assembly.</title>
        <authorList>
            <person name="Kim I."/>
        </authorList>
    </citation>
    <scope>NUCLEOTIDE SEQUENCE</scope>
    <source>
        <strain evidence="2">MG17</strain>
    </source>
</reference>
<gene>
    <name evidence="2" type="ORF">M9978_11330</name>
</gene>